<evidence type="ECO:0000313" key="4">
    <source>
        <dbReference type="EMBL" id="NYS47098.1"/>
    </source>
</evidence>
<accession>A0ABX2T0E4</accession>
<dbReference type="SMART" id="SM00642">
    <property type="entry name" value="Aamy"/>
    <property type="match status" value="1"/>
</dbReference>
<evidence type="ECO:0000256" key="2">
    <source>
        <dbReference type="ARBA" id="ARBA00023295"/>
    </source>
</evidence>
<dbReference type="PANTHER" id="PTHR10357:SF210">
    <property type="entry name" value="MALTODEXTRIN GLUCOSIDASE"/>
    <property type="match status" value="1"/>
</dbReference>
<comment type="caution">
    <text evidence="4">The sequence shown here is derived from an EMBL/GenBank/DDBJ whole genome shotgun (WGS) entry which is preliminary data.</text>
</comment>
<dbReference type="SUPFAM" id="SSF51445">
    <property type="entry name" value="(Trans)glycosidases"/>
    <property type="match status" value="1"/>
</dbReference>
<name>A0ABX2T0E4_9BACL</name>
<sequence>MNSSIIFNPINNKYPKGSVSNNQNITFNVLIKKDFFFNKLSLIIFDDFNNKIKNIELKKKSSEQNEYNIFSVELEPLTSGLYFYYFEVEFNDFTAYIKNNKLNAHITKDYDEFPMWQLSIHNHDFKTPNWFKGTIMYQIFPDRFKKSDNFKQLEIPKNEKDRFIHEEWTAIPHSSITHKNYRAKDFYKGNLEGIREEKAYFKNLNIDSIYFNPIVESAENHRYSTADYFKVDPYFATNEEFEKFCGEFKNDGIKIILDGVFSHTGSDSIYFNRDNNYNSLGAYNSKDSKYYPWFDFMNFPNEYNSWWGFDNLPTVNKNNEDFLKFVTEKDNGVVNYWQKLGIAGWRLDVADEFPDKFLDEIRTSAKSFDEEAIIIGEVWEDASNKMAYGQRRRYFQGKQLDSVMNYPWREAIINFVKNKDAKEFEFQINNLVENYPKEALNSLMNLLSSHDMPRILTALAVNDAKNYPVEKRLEYVLTKEKYSEVKELSKFAAFIQFTLPGVPSIYYGDEIGMYGFTDPYNRLGFDRDNIDNDLLEFYKKLTKFRNDNKNSFKDNFEFVSSKDGLIAYIRNNILCVVNISNEPKVIENYTNGEVIFGNNKEAVFTKYGVVIPKNSYIAIEVK</sequence>
<dbReference type="GO" id="GO:0016787">
    <property type="term" value="F:hydrolase activity"/>
    <property type="evidence" value="ECO:0007669"/>
    <property type="project" value="UniProtKB-KW"/>
</dbReference>
<dbReference type="PANTHER" id="PTHR10357">
    <property type="entry name" value="ALPHA-AMYLASE FAMILY MEMBER"/>
    <property type="match status" value="1"/>
</dbReference>
<keyword evidence="1 4" id="KW-0378">Hydrolase</keyword>
<evidence type="ECO:0000259" key="3">
    <source>
        <dbReference type="SMART" id="SM00642"/>
    </source>
</evidence>
<protein>
    <submittedName>
        <fullName evidence="4">Glycoside hydrolase family 13 protein</fullName>
    </submittedName>
</protein>
<keyword evidence="5" id="KW-1185">Reference proteome</keyword>
<dbReference type="InterPro" id="IPR006047">
    <property type="entry name" value="GH13_cat_dom"/>
</dbReference>
<dbReference type="Gene3D" id="3.20.20.80">
    <property type="entry name" value="Glycosidases"/>
    <property type="match status" value="1"/>
</dbReference>
<dbReference type="RefSeq" id="WP_179940600.1">
    <property type="nucleotide sequence ID" value="NZ_JACBYF010000003.1"/>
</dbReference>
<dbReference type="CDD" id="cd11338">
    <property type="entry name" value="AmyAc_CMD"/>
    <property type="match status" value="1"/>
</dbReference>
<dbReference type="Proteomes" id="UP000531840">
    <property type="component" value="Unassembled WGS sequence"/>
</dbReference>
<proteinExistence type="predicted"/>
<organism evidence="4 5">
    <name type="scientific">Gemelliphila palaticanis</name>
    <dbReference type="NCBI Taxonomy" id="81950"/>
    <lineage>
        <taxon>Bacteria</taxon>
        <taxon>Bacillati</taxon>
        <taxon>Bacillota</taxon>
        <taxon>Bacilli</taxon>
        <taxon>Bacillales</taxon>
        <taxon>Gemellaceae</taxon>
        <taxon>Gemelliphila</taxon>
    </lineage>
</organism>
<feature type="domain" description="Glycosyl hydrolase family 13 catalytic" evidence="3">
    <location>
        <begin position="138"/>
        <end position="545"/>
    </location>
</feature>
<gene>
    <name evidence="4" type="ORF">HZY85_02675</name>
</gene>
<dbReference type="InterPro" id="IPR017853">
    <property type="entry name" value="GH"/>
</dbReference>
<keyword evidence="2" id="KW-0326">Glycosidase</keyword>
<dbReference type="EMBL" id="JACBYF010000003">
    <property type="protein sequence ID" value="NYS47098.1"/>
    <property type="molecule type" value="Genomic_DNA"/>
</dbReference>
<reference evidence="4 5" key="1">
    <citation type="submission" date="2020-07" db="EMBL/GenBank/DDBJ databases">
        <title>MOT database genomes.</title>
        <authorList>
            <person name="Joseph S."/>
            <person name="Aduse-Opoku J."/>
            <person name="Hashim A."/>
            <person name="Wade W."/>
            <person name="Curtis M."/>
        </authorList>
    </citation>
    <scope>NUCLEOTIDE SEQUENCE [LARGE SCALE GENOMIC DNA]</scope>
    <source>
        <strain evidence="4 5">CIP 106318</strain>
    </source>
</reference>
<dbReference type="Gene3D" id="3.90.400.10">
    <property type="entry name" value="Oligo-1,6-glucosidase, Domain 2"/>
    <property type="match status" value="1"/>
</dbReference>
<evidence type="ECO:0000313" key="5">
    <source>
        <dbReference type="Proteomes" id="UP000531840"/>
    </source>
</evidence>
<dbReference type="Pfam" id="PF00128">
    <property type="entry name" value="Alpha-amylase"/>
    <property type="match status" value="1"/>
</dbReference>
<evidence type="ECO:0000256" key="1">
    <source>
        <dbReference type="ARBA" id="ARBA00022801"/>
    </source>
</evidence>
<dbReference type="InterPro" id="IPR045857">
    <property type="entry name" value="O16G_dom_2"/>
</dbReference>